<dbReference type="InterPro" id="IPR025665">
    <property type="entry name" value="Beta-barrel_OMP_2"/>
</dbReference>
<dbReference type="Gene3D" id="2.40.160.20">
    <property type="match status" value="1"/>
</dbReference>
<dbReference type="OrthoDB" id="1523584at2"/>
<name>A0A1V9F156_9BACT</name>
<reference evidence="5" key="1">
    <citation type="submission" date="2016-04" db="EMBL/GenBank/DDBJ databases">
        <authorList>
            <person name="Chen L."/>
            <person name="Zhuang W."/>
            <person name="Wang G."/>
        </authorList>
    </citation>
    <scope>NUCLEOTIDE SEQUENCE [LARGE SCALE GENOMIC DNA]</scope>
    <source>
        <strain evidence="5">17621</strain>
    </source>
</reference>
<feature type="compositionally biased region" description="Polar residues" evidence="1">
    <location>
        <begin position="97"/>
        <end position="124"/>
    </location>
</feature>
<evidence type="ECO:0000259" key="3">
    <source>
        <dbReference type="Pfam" id="PF13568"/>
    </source>
</evidence>
<dbReference type="Proteomes" id="UP000192610">
    <property type="component" value="Unassembled WGS sequence"/>
</dbReference>
<keyword evidence="2" id="KW-1133">Transmembrane helix</keyword>
<dbReference type="Pfam" id="PF13568">
    <property type="entry name" value="OMP_b-brl_2"/>
    <property type="match status" value="1"/>
</dbReference>
<keyword evidence="2" id="KW-0472">Membrane</keyword>
<dbReference type="RefSeq" id="WP_081198290.1">
    <property type="nucleotide sequence ID" value="NZ_FOCZ01000013.1"/>
</dbReference>
<feature type="compositionally biased region" description="Low complexity" evidence="1">
    <location>
        <begin position="154"/>
        <end position="165"/>
    </location>
</feature>
<sequence>MYPLDDDNLDRISREAAEHFEVEASASGWDHLEKRLNKELPQDKKRRRFLFWLFLITATTGGALTGILKYQPVTPLEKNVTSAVTQVDNATPLPDNHTGNTRTPNATQNDAVSPNNETPETTAPVTDKLPVDNHQQSIAATSSSKPGIQTSKPATNQAASTTTATVPTKPFTQPVEKTPGRTVSKKNRVRIQKAPATLNYAVLAPLASANRQAYIPGKQKGKRRSDITSNQNNQQVPTASANNTTTFETDNRLTNVDPVTTGLPVDADNKVATTPPAVATTADSAKNKTAATPAVDSTKTMAKQPKRKGEKIQQPLEFGVIAGPDMSAVAFGPLYKPGFNFGVQVGYRFSDRWSVNAGLIYTKKFYKTDSSHFEYKGNPWPPNKTVSSVEGNCSMWDIPVNVRYDFSINDKRRWFASTGLSTYLMTKEDYDVYYRWNGGPTYGQPWPGDSNSTYPFSIWNLSVGMERSLGKRFALQAEPYLKIPLTDLGMGNMRMNSYGVLFILKYKPILHSKKDQTKNK</sequence>
<feature type="region of interest" description="Disordered" evidence="1">
    <location>
        <begin position="214"/>
        <end position="256"/>
    </location>
</feature>
<comment type="caution">
    <text evidence="4">The sequence shown here is derived from an EMBL/GenBank/DDBJ whole genome shotgun (WGS) entry which is preliminary data.</text>
</comment>
<feature type="compositionally biased region" description="Polar residues" evidence="1">
    <location>
        <begin position="227"/>
        <end position="256"/>
    </location>
</feature>
<dbReference type="EMBL" id="LVXG01000009">
    <property type="protein sequence ID" value="OQP52109.1"/>
    <property type="molecule type" value="Genomic_DNA"/>
</dbReference>
<dbReference type="AlphaFoldDB" id="A0A1V9F156"/>
<feature type="transmembrane region" description="Helical" evidence="2">
    <location>
        <begin position="49"/>
        <end position="68"/>
    </location>
</feature>
<protein>
    <recommendedName>
        <fullName evidence="3">Outer membrane protein beta-barrel domain-containing protein</fullName>
    </recommendedName>
</protein>
<feature type="domain" description="Outer membrane protein beta-barrel" evidence="3">
    <location>
        <begin position="314"/>
        <end position="478"/>
    </location>
</feature>
<feature type="compositionally biased region" description="Polar residues" evidence="1">
    <location>
        <begin position="283"/>
        <end position="301"/>
    </location>
</feature>
<dbReference type="STRING" id="354355.SAMN05660816_05589"/>
<dbReference type="SUPFAM" id="SSF56925">
    <property type="entry name" value="OMPA-like"/>
    <property type="match status" value="1"/>
</dbReference>
<evidence type="ECO:0000256" key="2">
    <source>
        <dbReference type="SAM" id="Phobius"/>
    </source>
</evidence>
<accession>A0A1V9F156</accession>
<organism evidence="4 5">
    <name type="scientific">Niastella yeongjuensis</name>
    <dbReference type="NCBI Taxonomy" id="354355"/>
    <lineage>
        <taxon>Bacteria</taxon>
        <taxon>Pseudomonadati</taxon>
        <taxon>Bacteroidota</taxon>
        <taxon>Chitinophagia</taxon>
        <taxon>Chitinophagales</taxon>
        <taxon>Chitinophagaceae</taxon>
        <taxon>Niastella</taxon>
    </lineage>
</organism>
<feature type="compositionally biased region" description="Polar residues" evidence="1">
    <location>
        <begin position="133"/>
        <end position="153"/>
    </location>
</feature>
<evidence type="ECO:0000313" key="5">
    <source>
        <dbReference type="Proteomes" id="UP000192610"/>
    </source>
</evidence>
<proteinExistence type="predicted"/>
<feature type="region of interest" description="Disordered" evidence="1">
    <location>
        <begin position="88"/>
        <end position="187"/>
    </location>
</feature>
<evidence type="ECO:0000256" key="1">
    <source>
        <dbReference type="SAM" id="MobiDB-lite"/>
    </source>
</evidence>
<dbReference type="InterPro" id="IPR011250">
    <property type="entry name" value="OMP/PagP_B-barrel"/>
</dbReference>
<gene>
    <name evidence="4" type="ORF">A4H97_26210</name>
</gene>
<feature type="region of interest" description="Disordered" evidence="1">
    <location>
        <begin position="280"/>
        <end position="310"/>
    </location>
</feature>
<evidence type="ECO:0000313" key="4">
    <source>
        <dbReference type="EMBL" id="OQP52109.1"/>
    </source>
</evidence>
<keyword evidence="5" id="KW-1185">Reference proteome</keyword>
<keyword evidence="2" id="KW-0812">Transmembrane</keyword>